<gene>
    <name evidence="7" type="ORF">PsYK624_124240</name>
</gene>
<dbReference type="InterPro" id="IPR039131">
    <property type="entry name" value="NDUFAF1"/>
</dbReference>
<comment type="subcellular location">
    <subcellularLocation>
        <location evidence="1">Mitochondrion</location>
    </subcellularLocation>
</comment>
<dbReference type="EMBL" id="BPQB01000057">
    <property type="protein sequence ID" value="GJE96230.1"/>
    <property type="molecule type" value="Genomic_DNA"/>
</dbReference>
<dbReference type="SUPFAM" id="SSF49785">
    <property type="entry name" value="Galactose-binding domain-like"/>
    <property type="match status" value="1"/>
</dbReference>
<dbReference type="PANTHER" id="PTHR13194:SF18">
    <property type="entry name" value="COMPLEX I INTERMEDIATE-ASSOCIATED PROTEIN 30, MITOCHONDRIAL"/>
    <property type="match status" value="1"/>
</dbReference>
<dbReference type="PANTHER" id="PTHR13194">
    <property type="entry name" value="COMPLEX I INTERMEDIATE-ASSOCIATED PROTEIN 30"/>
    <property type="match status" value="1"/>
</dbReference>
<dbReference type="InterPro" id="IPR008979">
    <property type="entry name" value="Galactose-bd-like_sf"/>
</dbReference>
<evidence type="ECO:0000259" key="6">
    <source>
        <dbReference type="Pfam" id="PF08547"/>
    </source>
</evidence>
<dbReference type="OrthoDB" id="42561at2759"/>
<comment type="caution">
    <text evidence="7">The sequence shown here is derived from an EMBL/GenBank/DDBJ whole genome shotgun (WGS) entry which is preliminary data.</text>
</comment>
<keyword evidence="3" id="KW-0496">Mitochondrion</keyword>
<keyword evidence="8" id="KW-1185">Reference proteome</keyword>
<dbReference type="GO" id="GO:0005739">
    <property type="term" value="C:mitochondrion"/>
    <property type="evidence" value="ECO:0007669"/>
    <property type="project" value="UniProtKB-SubCell"/>
</dbReference>
<feature type="region of interest" description="Disordered" evidence="5">
    <location>
        <begin position="244"/>
        <end position="263"/>
    </location>
</feature>
<evidence type="ECO:0000256" key="1">
    <source>
        <dbReference type="ARBA" id="ARBA00004173"/>
    </source>
</evidence>
<dbReference type="InterPro" id="IPR013857">
    <property type="entry name" value="NADH-UbQ_OxRdtase-assoc_prot30"/>
</dbReference>
<dbReference type="AlphaFoldDB" id="A0A9P3GJD6"/>
<evidence type="ECO:0000256" key="3">
    <source>
        <dbReference type="ARBA" id="ARBA00023128"/>
    </source>
</evidence>
<proteinExistence type="inferred from homology"/>
<comment type="similarity">
    <text evidence="2">Belongs to the CIA30 family.</text>
</comment>
<evidence type="ECO:0000256" key="5">
    <source>
        <dbReference type="SAM" id="MobiDB-lite"/>
    </source>
</evidence>
<keyword evidence="4" id="KW-0143">Chaperone</keyword>
<sequence>MSRLSQYLNRSSQVLRDGASRVLRMAGADPQSRTPITLWTLNSREDIAQYATGCDADVGGTSSVHLELDERSARPDAGVLALDPPRPHAKFWGEMRLAPRAGFEGKMRGGYAGFRNTHRTSLFGEITDDVSNHRYIALRVRVAGHPRTRNAYFVNIQTDGPVVTDLWQHRLFFAREDGGWEDVFIPFDDFVLTNMGEVQPNQIKMMKERIRTVGISMLGGKFGVEGNYELGIDSIRAVNQEDAMSSIPKADPATNTRWQRQPV</sequence>
<evidence type="ECO:0000313" key="7">
    <source>
        <dbReference type="EMBL" id="GJE96230.1"/>
    </source>
</evidence>
<dbReference type="GO" id="GO:0010257">
    <property type="term" value="P:NADH dehydrogenase complex assembly"/>
    <property type="evidence" value="ECO:0007669"/>
    <property type="project" value="TreeGrafter"/>
</dbReference>
<organism evidence="7 8">
    <name type="scientific">Phanerochaete sordida</name>
    <dbReference type="NCBI Taxonomy" id="48140"/>
    <lineage>
        <taxon>Eukaryota</taxon>
        <taxon>Fungi</taxon>
        <taxon>Dikarya</taxon>
        <taxon>Basidiomycota</taxon>
        <taxon>Agaricomycotina</taxon>
        <taxon>Agaricomycetes</taxon>
        <taxon>Polyporales</taxon>
        <taxon>Phanerochaetaceae</taxon>
        <taxon>Phanerochaete</taxon>
    </lineage>
</organism>
<name>A0A9P3GJD6_9APHY</name>
<feature type="compositionally biased region" description="Polar residues" evidence="5">
    <location>
        <begin position="253"/>
        <end position="263"/>
    </location>
</feature>
<evidence type="ECO:0000256" key="4">
    <source>
        <dbReference type="ARBA" id="ARBA00023186"/>
    </source>
</evidence>
<feature type="domain" description="NADH:ubiquinone oxidoreductase intermediate-associated protein 30" evidence="6">
    <location>
        <begin position="40"/>
        <end position="232"/>
    </location>
</feature>
<dbReference type="GO" id="GO:0006120">
    <property type="term" value="P:mitochondrial electron transport, NADH to ubiquinone"/>
    <property type="evidence" value="ECO:0007669"/>
    <property type="project" value="TreeGrafter"/>
</dbReference>
<dbReference type="Pfam" id="PF08547">
    <property type="entry name" value="CIA30"/>
    <property type="match status" value="1"/>
</dbReference>
<protein>
    <submittedName>
        <fullName evidence="7">Complex I intermediate-associated protein CIA30</fullName>
    </submittedName>
</protein>
<accession>A0A9P3GJD6</accession>
<reference evidence="7 8" key="1">
    <citation type="submission" date="2021-08" db="EMBL/GenBank/DDBJ databases">
        <title>Draft Genome Sequence of Phanerochaete sordida strain YK-624.</title>
        <authorList>
            <person name="Mori T."/>
            <person name="Dohra H."/>
            <person name="Suzuki T."/>
            <person name="Kawagishi H."/>
            <person name="Hirai H."/>
        </authorList>
    </citation>
    <scope>NUCLEOTIDE SEQUENCE [LARGE SCALE GENOMIC DNA]</scope>
    <source>
        <strain evidence="7 8">YK-624</strain>
    </source>
</reference>
<dbReference type="Proteomes" id="UP000703269">
    <property type="component" value="Unassembled WGS sequence"/>
</dbReference>
<evidence type="ECO:0000256" key="2">
    <source>
        <dbReference type="ARBA" id="ARBA00007884"/>
    </source>
</evidence>
<dbReference type="GO" id="GO:0051082">
    <property type="term" value="F:unfolded protein binding"/>
    <property type="evidence" value="ECO:0007669"/>
    <property type="project" value="TreeGrafter"/>
</dbReference>
<evidence type="ECO:0000313" key="8">
    <source>
        <dbReference type="Proteomes" id="UP000703269"/>
    </source>
</evidence>